<proteinExistence type="predicted"/>
<organism evidence="2 3">
    <name type="scientific">Theobroma cacao</name>
    <name type="common">Cacao</name>
    <name type="synonym">Cocoa</name>
    <dbReference type="NCBI Taxonomy" id="3641"/>
    <lineage>
        <taxon>Eukaryota</taxon>
        <taxon>Viridiplantae</taxon>
        <taxon>Streptophyta</taxon>
        <taxon>Embryophyta</taxon>
        <taxon>Tracheophyta</taxon>
        <taxon>Spermatophyta</taxon>
        <taxon>Magnoliopsida</taxon>
        <taxon>eudicotyledons</taxon>
        <taxon>Gunneridae</taxon>
        <taxon>Pentapetalae</taxon>
        <taxon>rosids</taxon>
        <taxon>malvids</taxon>
        <taxon>Malvales</taxon>
        <taxon>Malvaceae</taxon>
        <taxon>Byttnerioideae</taxon>
        <taxon>Theobroma</taxon>
    </lineage>
</organism>
<evidence type="ECO:0000313" key="2">
    <source>
        <dbReference type="EMBL" id="EOY13917.1"/>
    </source>
</evidence>
<gene>
    <name evidence="2" type="ORF">TCM_032675</name>
</gene>
<dbReference type="OMA" id="EIKEGQM"/>
<dbReference type="AlphaFoldDB" id="A0A061FAZ9"/>
<dbReference type="EMBL" id="CM001885">
    <property type="protein sequence ID" value="EOY13917.1"/>
    <property type="molecule type" value="Genomic_DNA"/>
</dbReference>
<dbReference type="HOGENOM" id="CLU_131212_0_0_1"/>
<dbReference type="PANTHER" id="PTHR48248:SF5">
    <property type="entry name" value="UVR DOMAIN-CONTAINING PROTEIN"/>
    <property type="match status" value="1"/>
</dbReference>
<evidence type="ECO:0000256" key="1">
    <source>
        <dbReference type="SAM" id="MobiDB-lite"/>
    </source>
</evidence>
<feature type="compositionally biased region" description="Basic residues" evidence="1">
    <location>
        <begin position="23"/>
        <end position="32"/>
    </location>
</feature>
<keyword evidence="3" id="KW-1185">Reference proteome</keyword>
<accession>A0A061FAZ9</accession>
<sequence>MNAMALSKRKSPLAFPKVSHGSLQRKHQRRRTEKLNARMRQLRAEMEKISEEQREIKEGQMQVKQKFEAIEQECDQLRNETNLIIQQSANTQLRLALMFRILKAREDQDFNRAAQLTQALRELVTMQNQKMEGSVENLLGK</sequence>
<protein>
    <submittedName>
        <fullName evidence="2">Uncharacterized protein</fullName>
    </submittedName>
</protein>
<evidence type="ECO:0000313" key="3">
    <source>
        <dbReference type="Proteomes" id="UP000026915"/>
    </source>
</evidence>
<reference evidence="2 3" key="1">
    <citation type="journal article" date="2013" name="Genome Biol.">
        <title>The genome sequence of the most widely cultivated cacao type and its use to identify candidate genes regulating pod color.</title>
        <authorList>
            <person name="Motamayor J.C."/>
            <person name="Mockaitis K."/>
            <person name="Schmutz J."/>
            <person name="Haiminen N."/>
            <person name="Iii D.L."/>
            <person name="Cornejo O."/>
            <person name="Findley S.D."/>
            <person name="Zheng P."/>
            <person name="Utro F."/>
            <person name="Royaert S."/>
            <person name="Saski C."/>
            <person name="Jenkins J."/>
            <person name="Podicheti R."/>
            <person name="Zhao M."/>
            <person name="Scheffler B.E."/>
            <person name="Stack J.C."/>
            <person name="Feltus F.A."/>
            <person name="Mustiga G.M."/>
            <person name="Amores F."/>
            <person name="Phillips W."/>
            <person name="Marelli J.P."/>
            <person name="May G.D."/>
            <person name="Shapiro H."/>
            <person name="Ma J."/>
            <person name="Bustamante C.D."/>
            <person name="Schnell R.J."/>
            <person name="Main D."/>
            <person name="Gilbert D."/>
            <person name="Parida L."/>
            <person name="Kuhn D.N."/>
        </authorList>
    </citation>
    <scope>NUCLEOTIDE SEQUENCE [LARGE SCALE GENOMIC DNA]</scope>
    <source>
        <strain evidence="3">cv. Matina 1-6</strain>
    </source>
</reference>
<dbReference type="InParanoid" id="A0A061FAZ9"/>
<name>A0A061FAZ9_THECC</name>
<dbReference type="PANTHER" id="PTHR48248">
    <property type="entry name" value="UVR DOMAIN-CONTAINING PROTEIN"/>
    <property type="match status" value="1"/>
</dbReference>
<dbReference type="Proteomes" id="UP000026915">
    <property type="component" value="Chromosome 7"/>
</dbReference>
<dbReference type="Gramene" id="EOY13917">
    <property type="protein sequence ID" value="EOY13917"/>
    <property type="gene ID" value="TCM_032675"/>
</dbReference>
<dbReference type="eggNOG" id="ENOG502SSRV">
    <property type="taxonomic scope" value="Eukaryota"/>
</dbReference>
<feature type="region of interest" description="Disordered" evidence="1">
    <location>
        <begin position="1"/>
        <end position="33"/>
    </location>
</feature>